<sequence>MAVVGIGERVKRLGAALCLMLLVVVTDTPSVSIAAPPTFAQYHSPSTIGVGSATRLVFTIDNSFQSTPVGSLSFVDNLPAGVTVASSPDVENTCGGIVDAPAGGAAISLTDGVIGGGQRCTISVFVTSSTPGAATNTTSDLTSTEGNAGPTTSTLTVATNRPGVGRSFSPSTVAFGERSTMTFTVDNSASSSFSSAFPFLDRLPPGIVVADPERVVTSCGVVTTAPGTSTVETGTSLVTAGSSCSVSVDVVANAVGVHDVIGSEYSASGGSSGFAVAPLTVVGDDLIVVQDVLDDPAEESGTATVRYSVLNRSRSTDVGAVGFTVDLDAALSGLVATGLPISDPCGPGSQVSGTSVVTVSGAAVAAGERCEFDIEVAVPAGAVGDHVIATSAITSDAGSFSAASDLLSVGRAPSLTFDFVEEPVGAGSQVTLRYTIANDRTDAAATDIAFIHPFDMFADTMSPLIPSDPCGSGSLMYSTVNAGTPHVQLLNGVLAAGASCTFDVLIDVSDDAPSGIWPSSTSRLTATVAGSVLSSREASDDLHTIAAPSLRKSFSTGPHLPGDSVTIEYSLASTGAAPDEDLSAEGAVTAISFTDDLDAALAGLAATGLPLNDVCGTGSQVTGTSVLTVTGANLAPGTACTFTVDAQVPAGASSGAFVSTTSAVMADVGGVITTGAPATDELEVYELVATKSFIDDPVTTGGSATLRFTIENLGSSDATDIFFTDNLGLMAPGIAATTAPQPDVCGAGSQITGTNFLIFVGGNLLAGESCTFDVDVAIPASVASGSYTNTTSSVTATVDGTTATLAPMSDVLVVERPLPVLLSAEVTDDPVLAGDTATLEFTIENPNASDVMSSIEFTADLDEALAGMVASGLPLVNPCGAGSNVSGSSEIVVSGASLAGGASCSFSVTLQIPPAVASGRSSIVTSAPDASVGGFPTTGNVATADFVVADPGDVTVTIDQASGQADLSNVEPVFFDVVFSGSVTDFSGDDVELSGTALPTTAVVSGSGTTYSVAVSGMSTAGTVIADIDGGRVRADSPVNATNSPSTSTDNVIDFDGDAPTVTIEQATAQADPTNIDSFVFDVEFSEPVSGFTGTDVTVGGTAGAATVAVAGTSPGTDFTVTVSGATSDGTVVASIGAGAVADDAGNTSDASTSTDNSVTYDATGPTVTIEQATAQADPTNVDGFVFDVEFSEPVSGFTDADVTVGGTAGAATVAVAGTSPGTDFTVTVSGATGDGTIIPTVRAGAVADSLGNPSTASTSGDNTVTYDATSPTVTIDQAASQRDPVNVEPFVFDVVFSEPVTGFTGTDVVIGGTAGATTAVVSGSGSAYTVSVSGTANDGTVTASIVSAAVTDPTGNPSAASTSTDNQITYDTSLASVTVEQAAGQSDPTATDGVAFDVVFSEPVTGFDASDVVVSGAGGASVAVSGSGAAYVATVTGLAGEGTVSASVPAGAAATAAGGTNVDSVSVDSSVSYDFVGPTIVTPDSPLVVANDPGKAGADVTFVVTATDGPSGSTLDASLDVADLDVTALDVAALSVAALDVAVTCDPVSGSFFSVGTTTVTCTASDELGNDSVASFDVTVTDEEAPTIAEVPDVQATAAGAGGTVVVTYDLPAGSDVAGAASVECVPPSGSAFPIGDTTVTCTATDDAGNTSTTTFVVSVVSVELPATGGGLGLTRPALGVLLIGLGLFVASRSRRLRVS</sequence>
<keyword evidence="5" id="KW-1185">Reference proteome</keyword>
<dbReference type="EMBL" id="AP012057">
    <property type="protein sequence ID" value="BAN00367.1"/>
    <property type="molecule type" value="Genomic_DNA"/>
</dbReference>
<name>A0A6C7DYH5_ILUCY</name>
<dbReference type="RefSeq" id="WP_015439615.1">
    <property type="nucleotide sequence ID" value="NC_020520.1"/>
</dbReference>
<evidence type="ECO:0000313" key="4">
    <source>
        <dbReference type="EMBL" id="BAN00367.1"/>
    </source>
</evidence>
<dbReference type="Pfam" id="PF02494">
    <property type="entry name" value="HYR"/>
    <property type="match status" value="2"/>
</dbReference>
<evidence type="ECO:0000313" key="5">
    <source>
        <dbReference type="Proteomes" id="UP000011863"/>
    </source>
</evidence>
<evidence type="ECO:0000259" key="3">
    <source>
        <dbReference type="PROSITE" id="PS50825"/>
    </source>
</evidence>
<evidence type="ECO:0000256" key="2">
    <source>
        <dbReference type="SAM" id="MobiDB-lite"/>
    </source>
</evidence>
<organism evidence="4 5">
    <name type="scientific">Ilumatobacter coccineus (strain NBRC 103263 / KCTC 29153 / YM16-304)</name>
    <dbReference type="NCBI Taxonomy" id="1313172"/>
    <lineage>
        <taxon>Bacteria</taxon>
        <taxon>Bacillati</taxon>
        <taxon>Actinomycetota</taxon>
        <taxon>Acidimicrobiia</taxon>
        <taxon>Acidimicrobiales</taxon>
        <taxon>Ilumatobacteraceae</taxon>
        <taxon>Ilumatobacter</taxon>
    </lineage>
</organism>
<feature type="compositionally biased region" description="Polar residues" evidence="2">
    <location>
        <begin position="133"/>
        <end position="159"/>
    </location>
</feature>
<keyword evidence="1" id="KW-0677">Repeat</keyword>
<evidence type="ECO:0000256" key="1">
    <source>
        <dbReference type="ARBA" id="ARBA00022737"/>
    </source>
</evidence>
<protein>
    <recommendedName>
        <fullName evidence="3">HYR domain-containing protein</fullName>
    </recommendedName>
</protein>
<gene>
    <name evidence="4" type="ORF">YM304_00530</name>
</gene>
<accession>A0A6C7DYH5</accession>
<proteinExistence type="predicted"/>
<dbReference type="OrthoDB" id="9808778at2"/>
<reference evidence="4 5" key="1">
    <citation type="journal article" date="2013" name="Int. J. Syst. Evol. Microbiol.">
        <title>Ilumatobacter nonamiense sp. nov. and Ilumatobacter coccineum sp. nov., isolated from seashore sand.</title>
        <authorList>
            <person name="Matsumoto A."/>
            <person name="Kasai H."/>
            <person name="Matsuo Y."/>
            <person name="Shizuri Y."/>
            <person name="Ichikawa N."/>
            <person name="Fujita N."/>
            <person name="Omura S."/>
            <person name="Takahashi Y."/>
        </authorList>
    </citation>
    <scope>NUCLEOTIDE SEQUENCE [LARGE SCALE GENOMIC DNA]</scope>
    <source>
        <strain evidence="5">NBRC 103263 / KCTC 29153 / YM16-304</strain>
    </source>
</reference>
<dbReference type="InterPro" id="IPR003410">
    <property type="entry name" value="HYR_dom"/>
</dbReference>
<dbReference type="PANTHER" id="PTHR24273">
    <property type="entry name" value="FI04643P-RELATED"/>
    <property type="match status" value="1"/>
</dbReference>
<dbReference type="PANTHER" id="PTHR24273:SF32">
    <property type="entry name" value="HYALIN"/>
    <property type="match status" value="1"/>
</dbReference>
<dbReference type="InterPro" id="IPR057693">
    <property type="entry name" value="DUF7933"/>
</dbReference>
<feature type="domain" description="HYR" evidence="3">
    <location>
        <begin position="1582"/>
        <end position="1663"/>
    </location>
</feature>
<dbReference type="Proteomes" id="UP000011863">
    <property type="component" value="Chromosome"/>
</dbReference>
<dbReference type="Pfam" id="PF25564">
    <property type="entry name" value="DUF7933"/>
    <property type="match status" value="7"/>
</dbReference>
<dbReference type="PROSITE" id="PS50825">
    <property type="entry name" value="HYR"/>
    <property type="match status" value="1"/>
</dbReference>
<feature type="region of interest" description="Disordered" evidence="2">
    <location>
        <begin position="133"/>
        <end position="163"/>
    </location>
</feature>
<dbReference type="KEGG" id="aym:YM304_00530"/>